<name>A0ABN9RJT9_9DINO</name>
<comment type="caution">
    <text evidence="3">The sequence shown here is derived from an EMBL/GenBank/DDBJ whole genome shotgun (WGS) entry which is preliminary data.</text>
</comment>
<evidence type="ECO:0000313" key="4">
    <source>
        <dbReference type="Proteomes" id="UP001189429"/>
    </source>
</evidence>
<dbReference type="Pfam" id="PF03969">
    <property type="entry name" value="AFG1_ATPase"/>
    <property type="match status" value="1"/>
</dbReference>
<dbReference type="InterPro" id="IPR005654">
    <property type="entry name" value="ATPase_AFG1-like"/>
</dbReference>
<keyword evidence="1" id="KW-0547">Nucleotide-binding</keyword>
<dbReference type="Proteomes" id="UP001189429">
    <property type="component" value="Unassembled WGS sequence"/>
</dbReference>
<dbReference type="PANTHER" id="PTHR12169:SF6">
    <property type="entry name" value="AFG1-LIKE ATPASE"/>
    <property type="match status" value="1"/>
</dbReference>
<reference evidence="3" key="1">
    <citation type="submission" date="2023-10" db="EMBL/GenBank/DDBJ databases">
        <authorList>
            <person name="Chen Y."/>
            <person name="Shah S."/>
            <person name="Dougan E. K."/>
            <person name="Thang M."/>
            <person name="Chan C."/>
        </authorList>
    </citation>
    <scope>NUCLEOTIDE SEQUENCE [LARGE SCALE GENOMIC DNA]</scope>
</reference>
<organism evidence="3 4">
    <name type="scientific">Prorocentrum cordatum</name>
    <dbReference type="NCBI Taxonomy" id="2364126"/>
    <lineage>
        <taxon>Eukaryota</taxon>
        <taxon>Sar</taxon>
        <taxon>Alveolata</taxon>
        <taxon>Dinophyceae</taxon>
        <taxon>Prorocentrales</taxon>
        <taxon>Prorocentraceae</taxon>
        <taxon>Prorocentrum</taxon>
    </lineage>
</organism>
<keyword evidence="2" id="KW-0067">ATP-binding</keyword>
<evidence type="ECO:0000256" key="1">
    <source>
        <dbReference type="ARBA" id="ARBA00022741"/>
    </source>
</evidence>
<sequence length="144" mass="15455">MILCPSCGPLGTTSRQGGRTAKIRSPGIWVEGDSCAKQDADLVRRFVKLLDVLYDRRVRLVLAAAAPLEELFEGIRAEIGRGSAGDLAWRTALYSADGKVGMAPTAVGTLCEGVRATDRAESRLREMRTGRYWEGCRAASAGAP</sequence>
<dbReference type="EMBL" id="CAUYUJ010007036">
    <property type="protein sequence ID" value="CAK0819387.1"/>
    <property type="molecule type" value="Genomic_DNA"/>
</dbReference>
<proteinExistence type="predicted"/>
<evidence type="ECO:0000256" key="2">
    <source>
        <dbReference type="ARBA" id="ARBA00022840"/>
    </source>
</evidence>
<evidence type="ECO:0000313" key="3">
    <source>
        <dbReference type="EMBL" id="CAK0819387.1"/>
    </source>
</evidence>
<accession>A0ABN9RJT9</accession>
<dbReference type="PANTHER" id="PTHR12169">
    <property type="entry name" value="ATPASE N2B"/>
    <property type="match status" value="1"/>
</dbReference>
<keyword evidence="4" id="KW-1185">Reference proteome</keyword>
<protein>
    <submittedName>
        <fullName evidence="3">Uncharacterized protein</fullName>
    </submittedName>
</protein>
<gene>
    <name evidence="3" type="ORF">PCOR1329_LOCUS21385</name>
</gene>